<gene>
    <name evidence="13" type="ORF">TBC1_11791</name>
</gene>
<feature type="active site" evidence="11">
    <location>
        <position position="112"/>
    </location>
</feature>
<dbReference type="InterPro" id="IPR015797">
    <property type="entry name" value="NUDIX_hydrolase-like_dom_sf"/>
</dbReference>
<dbReference type="NCBIfam" id="TIGR02150">
    <property type="entry name" value="IPP_isom_1"/>
    <property type="match status" value="1"/>
</dbReference>
<dbReference type="PANTHER" id="PTHR10885:SF0">
    <property type="entry name" value="ISOPENTENYL-DIPHOSPHATE DELTA-ISOMERASE"/>
    <property type="match status" value="1"/>
</dbReference>
<dbReference type="InterPro" id="IPR000086">
    <property type="entry name" value="NUDIX_hydrolase_dom"/>
</dbReference>
<accession>A0A0S7C1L0</accession>
<dbReference type="SUPFAM" id="SSF55811">
    <property type="entry name" value="Nudix"/>
    <property type="match status" value="1"/>
</dbReference>
<dbReference type="GO" id="GO:0009240">
    <property type="term" value="P:isopentenyl diphosphate biosynthetic process"/>
    <property type="evidence" value="ECO:0007669"/>
    <property type="project" value="TreeGrafter"/>
</dbReference>
<dbReference type="RefSeq" id="WP_062038803.1">
    <property type="nucleotide sequence ID" value="NZ_DF968182.1"/>
</dbReference>
<evidence type="ECO:0000256" key="6">
    <source>
        <dbReference type="ARBA" id="ARBA00022842"/>
    </source>
</evidence>
<dbReference type="Proteomes" id="UP000053091">
    <property type="component" value="Unassembled WGS sequence"/>
</dbReference>
<dbReference type="PROSITE" id="PS51462">
    <property type="entry name" value="NUDIX"/>
    <property type="match status" value="1"/>
</dbReference>
<dbReference type="GO" id="GO:0046872">
    <property type="term" value="F:metal ion binding"/>
    <property type="evidence" value="ECO:0007669"/>
    <property type="project" value="UniProtKB-KW"/>
</dbReference>
<comment type="similarity">
    <text evidence="2">Belongs to the IPP isomerase type 1 family.</text>
</comment>
<sequence>MEEYVILVDANDMETGIMEKMQAHREAKLHRAFSVFIFDPEGRLMLQQRALSKYHSPGLWTNTCCSHPRPGETTADAAHRRMREEMGFDCEMEEVFSFIYKAEFDNNLTEHEVDHVFIGTSDLLPVINPEEVESYRYATLEDIRKEMNLNPELFTVWFRIAFDRVEEFYRQKPSARSQGNVL</sequence>
<dbReference type="InterPro" id="IPR011876">
    <property type="entry name" value="IsopentenylPP_isomerase_typ1"/>
</dbReference>
<proteinExistence type="inferred from homology"/>
<dbReference type="CDD" id="cd02885">
    <property type="entry name" value="NUDIX_IPP_Isomerase"/>
    <property type="match status" value="1"/>
</dbReference>
<evidence type="ECO:0000256" key="9">
    <source>
        <dbReference type="ARBA" id="ARBA00023235"/>
    </source>
</evidence>
<dbReference type="GO" id="GO:0005737">
    <property type="term" value="C:cytoplasm"/>
    <property type="evidence" value="ECO:0007669"/>
    <property type="project" value="TreeGrafter"/>
</dbReference>
<protein>
    <recommendedName>
        <fullName evidence="3 10">Isopentenyl-diphosphate delta-isomerase</fullName>
        <ecNumber evidence="3 10">5.3.3.2</ecNumber>
    </recommendedName>
</protein>
<evidence type="ECO:0000256" key="8">
    <source>
        <dbReference type="ARBA" id="ARBA00023229"/>
    </source>
</evidence>
<evidence type="ECO:0000256" key="3">
    <source>
        <dbReference type="ARBA" id="ARBA00012057"/>
    </source>
</evidence>
<dbReference type="STRING" id="1678841.TBC1_11791"/>
<evidence type="ECO:0000256" key="4">
    <source>
        <dbReference type="ARBA" id="ARBA00022490"/>
    </source>
</evidence>
<dbReference type="GO" id="GO:0050992">
    <property type="term" value="P:dimethylallyl diphosphate biosynthetic process"/>
    <property type="evidence" value="ECO:0007669"/>
    <property type="project" value="UniProtKB-UniPathway"/>
</dbReference>
<evidence type="ECO:0000256" key="5">
    <source>
        <dbReference type="ARBA" id="ARBA00022723"/>
    </source>
</evidence>
<evidence type="ECO:0000256" key="1">
    <source>
        <dbReference type="ARBA" id="ARBA00004826"/>
    </source>
</evidence>
<dbReference type="PIRSF" id="PIRSF018427">
    <property type="entry name" value="Isopntndiph_ism"/>
    <property type="match status" value="1"/>
</dbReference>
<evidence type="ECO:0000256" key="2">
    <source>
        <dbReference type="ARBA" id="ARBA00007579"/>
    </source>
</evidence>
<keyword evidence="4" id="KW-0963">Cytoplasm</keyword>
<keyword evidence="5" id="KW-0479">Metal-binding</keyword>
<dbReference type="EMBL" id="DF968182">
    <property type="protein sequence ID" value="GAP42659.1"/>
    <property type="molecule type" value="Genomic_DNA"/>
</dbReference>
<evidence type="ECO:0000313" key="13">
    <source>
        <dbReference type="EMBL" id="GAP42659.1"/>
    </source>
</evidence>
<comment type="pathway">
    <text evidence="1">Isoprenoid biosynthesis; dimethylallyl diphosphate biosynthesis; dimethylallyl diphosphate from isopentenyl diphosphate: step 1/1.</text>
</comment>
<dbReference type="Gene3D" id="3.90.79.10">
    <property type="entry name" value="Nucleoside Triphosphate Pyrophosphohydrolase"/>
    <property type="match status" value="1"/>
</dbReference>
<evidence type="ECO:0000256" key="7">
    <source>
        <dbReference type="ARBA" id="ARBA00023211"/>
    </source>
</evidence>
<name>A0A0S7C1L0_9BACT</name>
<dbReference type="OrthoDB" id="9809458at2"/>
<dbReference type="EC" id="5.3.3.2" evidence="3 10"/>
<evidence type="ECO:0000313" key="14">
    <source>
        <dbReference type="Proteomes" id="UP000053091"/>
    </source>
</evidence>
<dbReference type="NCBIfam" id="NF002995">
    <property type="entry name" value="PRK03759.1"/>
    <property type="match status" value="1"/>
</dbReference>
<evidence type="ECO:0000256" key="10">
    <source>
        <dbReference type="NCBIfam" id="TIGR02150"/>
    </source>
</evidence>
<dbReference type="UniPathway" id="UPA00059">
    <property type="reaction ID" value="UER00104"/>
</dbReference>
<dbReference type="InterPro" id="IPR056375">
    <property type="entry name" value="Idi_bact"/>
</dbReference>
<dbReference type="HAMAP" id="MF_00202">
    <property type="entry name" value="Idi"/>
    <property type="match status" value="1"/>
</dbReference>
<dbReference type="GO" id="GO:0004452">
    <property type="term" value="F:isopentenyl-diphosphate delta-isomerase activity"/>
    <property type="evidence" value="ECO:0007669"/>
    <property type="project" value="UniProtKB-UniRule"/>
</dbReference>
<dbReference type="Pfam" id="PF00293">
    <property type="entry name" value="NUDIX"/>
    <property type="match status" value="1"/>
</dbReference>
<keyword evidence="7" id="KW-0464">Manganese</keyword>
<evidence type="ECO:0000256" key="11">
    <source>
        <dbReference type="PIRSR" id="PIRSR018427-1"/>
    </source>
</evidence>
<dbReference type="PATRIC" id="fig|1678841.3.peg.896"/>
<feature type="active site" evidence="11">
    <location>
        <position position="65"/>
    </location>
</feature>
<organism evidence="13">
    <name type="scientific">Lentimicrobium saccharophilum</name>
    <dbReference type="NCBI Taxonomy" id="1678841"/>
    <lineage>
        <taxon>Bacteria</taxon>
        <taxon>Pseudomonadati</taxon>
        <taxon>Bacteroidota</taxon>
        <taxon>Bacteroidia</taxon>
        <taxon>Bacteroidales</taxon>
        <taxon>Lentimicrobiaceae</taxon>
        <taxon>Lentimicrobium</taxon>
    </lineage>
</organism>
<evidence type="ECO:0000259" key="12">
    <source>
        <dbReference type="PROSITE" id="PS51462"/>
    </source>
</evidence>
<dbReference type="PANTHER" id="PTHR10885">
    <property type="entry name" value="ISOPENTENYL-DIPHOSPHATE DELTA-ISOMERASE"/>
    <property type="match status" value="1"/>
</dbReference>
<keyword evidence="9 13" id="KW-0413">Isomerase</keyword>
<keyword evidence="14" id="KW-1185">Reference proteome</keyword>
<feature type="domain" description="Nudix hydrolase" evidence="12">
    <location>
        <begin position="28"/>
        <end position="160"/>
    </location>
</feature>
<keyword evidence="8" id="KW-0414">Isoprene biosynthesis</keyword>
<reference evidence="13" key="1">
    <citation type="journal article" date="2015" name="Genome Announc.">
        <title>Draft Genome Sequence of Bacteroidales Strain TBC1, a Novel Isolate from a Methanogenic Wastewater Treatment System.</title>
        <authorList>
            <person name="Tourlousse D.M."/>
            <person name="Matsuura N."/>
            <person name="Sun L."/>
            <person name="Toyonaga M."/>
            <person name="Kuroda K."/>
            <person name="Ohashi A."/>
            <person name="Cruz R."/>
            <person name="Yamaguchi T."/>
            <person name="Sekiguchi Y."/>
        </authorList>
    </citation>
    <scope>NUCLEOTIDE SEQUENCE [LARGE SCALE GENOMIC DNA]</scope>
    <source>
        <strain evidence="13">TBC1</strain>
    </source>
</reference>
<dbReference type="AlphaFoldDB" id="A0A0S7C1L0"/>
<keyword evidence="6" id="KW-0460">Magnesium</keyword>